<evidence type="ECO:0000256" key="4">
    <source>
        <dbReference type="ARBA" id="ARBA00022692"/>
    </source>
</evidence>
<evidence type="ECO:0000256" key="8">
    <source>
        <dbReference type="ARBA" id="ARBA00093630"/>
    </source>
</evidence>
<evidence type="ECO:0000256" key="9">
    <source>
        <dbReference type="ARBA" id="ARBA00093659"/>
    </source>
</evidence>
<dbReference type="GO" id="GO:0071470">
    <property type="term" value="P:cellular response to osmotic stress"/>
    <property type="evidence" value="ECO:0007669"/>
    <property type="project" value="InterPro"/>
</dbReference>
<feature type="transmembrane region" description="Helical" evidence="10">
    <location>
        <begin position="81"/>
        <end position="102"/>
    </location>
</feature>
<feature type="transmembrane region" description="Helical" evidence="10">
    <location>
        <begin position="31"/>
        <end position="53"/>
    </location>
</feature>
<dbReference type="PANTHER" id="PTHR30414">
    <property type="entry name" value="MINICONDUCTANCE MECHANOSENSITIVE CHANNEL YBDG"/>
    <property type="match status" value="1"/>
</dbReference>
<evidence type="ECO:0000256" key="3">
    <source>
        <dbReference type="ARBA" id="ARBA00022519"/>
    </source>
</evidence>
<name>A0A8J7MFN8_9BACT</name>
<keyword evidence="3" id="KW-0997">Cell inner membrane</keyword>
<keyword evidence="13" id="KW-1185">Reference proteome</keyword>
<dbReference type="PANTHER" id="PTHR30414:SF0">
    <property type="entry name" value="MINICONDUCTANCE MECHANOSENSITIVE CHANNEL YBDG"/>
    <property type="match status" value="1"/>
</dbReference>
<dbReference type="AlphaFoldDB" id="A0A8J7MFN8"/>
<dbReference type="SUPFAM" id="SSF50182">
    <property type="entry name" value="Sm-like ribonucleoproteins"/>
    <property type="match status" value="1"/>
</dbReference>
<dbReference type="GO" id="GO:0005886">
    <property type="term" value="C:plasma membrane"/>
    <property type="evidence" value="ECO:0007669"/>
    <property type="project" value="UniProtKB-SubCell"/>
</dbReference>
<feature type="transmembrane region" description="Helical" evidence="10">
    <location>
        <begin position="182"/>
        <end position="199"/>
    </location>
</feature>
<evidence type="ECO:0000256" key="10">
    <source>
        <dbReference type="SAM" id="Phobius"/>
    </source>
</evidence>
<dbReference type="InterPro" id="IPR030192">
    <property type="entry name" value="YbdG"/>
</dbReference>
<gene>
    <name evidence="12" type="ORF">JIN82_12130</name>
</gene>
<evidence type="ECO:0000256" key="6">
    <source>
        <dbReference type="ARBA" id="ARBA00023016"/>
    </source>
</evidence>
<feature type="transmembrane region" description="Helical" evidence="10">
    <location>
        <begin position="156"/>
        <end position="176"/>
    </location>
</feature>
<comment type="subcellular location">
    <subcellularLocation>
        <location evidence="1">Cell inner membrane</location>
        <topology evidence="1">Multi-pass membrane protein</topology>
    </subcellularLocation>
</comment>
<keyword evidence="4 10" id="KW-0812">Transmembrane</keyword>
<dbReference type="InterPro" id="IPR023408">
    <property type="entry name" value="MscS_beta-dom_sf"/>
</dbReference>
<dbReference type="EMBL" id="JAENIM010000041">
    <property type="protein sequence ID" value="MBK1791902.1"/>
    <property type="molecule type" value="Genomic_DNA"/>
</dbReference>
<dbReference type="InterPro" id="IPR010920">
    <property type="entry name" value="LSM_dom_sf"/>
</dbReference>
<evidence type="ECO:0000256" key="5">
    <source>
        <dbReference type="ARBA" id="ARBA00022989"/>
    </source>
</evidence>
<dbReference type="Proteomes" id="UP000624703">
    <property type="component" value="Unassembled WGS sequence"/>
</dbReference>
<keyword evidence="6" id="KW-0346">Stress response</keyword>
<evidence type="ECO:0000256" key="1">
    <source>
        <dbReference type="ARBA" id="ARBA00004429"/>
    </source>
</evidence>
<evidence type="ECO:0000313" key="13">
    <source>
        <dbReference type="Proteomes" id="UP000624703"/>
    </source>
</evidence>
<evidence type="ECO:0000256" key="2">
    <source>
        <dbReference type="ARBA" id="ARBA00022475"/>
    </source>
</evidence>
<comment type="caution">
    <text evidence="12">The sequence shown here is derived from an EMBL/GenBank/DDBJ whole genome shotgun (WGS) entry which is preliminary data.</text>
</comment>
<dbReference type="GO" id="GO:0008381">
    <property type="term" value="F:mechanosensitive monoatomic ion channel activity"/>
    <property type="evidence" value="ECO:0007669"/>
    <property type="project" value="InterPro"/>
</dbReference>
<sequence length="431" mass="48704">MTLHDKIYEWIYNSKSISANGVAEAAKQSELFIVDAVVFAGVILVALLAYLITQRVVIRVTTKIVHHTKNTWDDEMLNSKLMLWLSMLVPTLIVWHLAPFALRDDNIGVEFGKIIQNLALLVIIALGLLSSNSILNIIERIYQRYKISRELPIKGFIQVIKILLFISGIIFMVSVSLNESPVIIFSGLGAMTAVLMLIFKDSILGLVAGVQLAGNRMVAKGDWIEMPKYGADGDVLEVALTTVKVRNFDKTITTVPTYALISDSFKNWRGMSQSGVRRIKRSINLDMNSVHFLNAEQTAEMKKITLLKEYIEAKEADIAKWNEDKATADNTLNARALTNIGTFRAYIQAYVRNHPKISNDETILIRQLQPSDKGLPIEIYIFTNDNRWVEYEGIQSDIFDHLISSAHLFKLRIFQSPSDYSMMAFANREIE</sequence>
<dbReference type="RefSeq" id="WP_200311912.1">
    <property type="nucleotide sequence ID" value="NZ_JAENIM010000041.1"/>
</dbReference>
<keyword evidence="2" id="KW-1003">Cell membrane</keyword>
<keyword evidence="7 10" id="KW-0472">Membrane</keyword>
<feature type="transmembrane region" description="Helical" evidence="10">
    <location>
        <begin position="114"/>
        <end position="135"/>
    </location>
</feature>
<accession>A0A8J7MFN8</accession>
<protein>
    <recommendedName>
        <fullName evidence="8">Mechanosensing system component YbdG</fullName>
    </recommendedName>
    <alternativeName>
        <fullName evidence="9">Mechanosensitive channel homolog YbdG</fullName>
    </alternativeName>
</protein>
<dbReference type="Gene3D" id="2.30.30.60">
    <property type="match status" value="1"/>
</dbReference>
<dbReference type="FunFam" id="2.30.30.60:FF:000002">
    <property type="entry name" value="Mechanosensitive ion channel family protein"/>
    <property type="match status" value="1"/>
</dbReference>
<proteinExistence type="predicted"/>
<evidence type="ECO:0000313" key="12">
    <source>
        <dbReference type="EMBL" id="MBK1791902.1"/>
    </source>
</evidence>
<reference evidence="12" key="1">
    <citation type="submission" date="2021-01" db="EMBL/GenBank/DDBJ databases">
        <title>Modified the classification status of verrucomicrobia.</title>
        <authorList>
            <person name="Feng X."/>
        </authorList>
    </citation>
    <scope>NUCLEOTIDE SEQUENCE</scope>
    <source>
        <strain evidence="12">_KCTC 22039</strain>
    </source>
</reference>
<keyword evidence="5 10" id="KW-1133">Transmembrane helix</keyword>
<evidence type="ECO:0000259" key="11">
    <source>
        <dbReference type="Pfam" id="PF00924"/>
    </source>
</evidence>
<organism evidence="12 13">
    <name type="scientific">Persicirhabdus sediminis</name>
    <dbReference type="NCBI Taxonomy" id="454144"/>
    <lineage>
        <taxon>Bacteria</taxon>
        <taxon>Pseudomonadati</taxon>
        <taxon>Verrucomicrobiota</taxon>
        <taxon>Verrucomicrobiia</taxon>
        <taxon>Verrucomicrobiales</taxon>
        <taxon>Verrucomicrobiaceae</taxon>
        <taxon>Persicirhabdus</taxon>
    </lineage>
</organism>
<feature type="domain" description="Mechanosensitive ion channel MscS" evidence="11">
    <location>
        <begin position="201"/>
        <end position="269"/>
    </location>
</feature>
<dbReference type="InterPro" id="IPR006685">
    <property type="entry name" value="MscS_channel_2nd"/>
</dbReference>
<dbReference type="Pfam" id="PF00924">
    <property type="entry name" value="MS_channel_2nd"/>
    <property type="match status" value="1"/>
</dbReference>
<evidence type="ECO:0000256" key="7">
    <source>
        <dbReference type="ARBA" id="ARBA00023136"/>
    </source>
</evidence>